<keyword evidence="3" id="KW-1185">Reference proteome</keyword>
<name>A0ABX1DRH2_9HYPH</name>
<organism evidence="2 3">
    <name type="scientific">Brucella haematophila</name>
    <dbReference type="NCBI Taxonomy" id="419474"/>
    <lineage>
        <taxon>Bacteria</taxon>
        <taxon>Pseudomonadati</taxon>
        <taxon>Pseudomonadota</taxon>
        <taxon>Alphaproteobacteria</taxon>
        <taxon>Hyphomicrobiales</taxon>
        <taxon>Brucellaceae</taxon>
        <taxon>Brucella/Ochrobactrum group</taxon>
        <taxon>Brucella</taxon>
    </lineage>
</organism>
<keyword evidence="1" id="KW-1133">Transmembrane helix</keyword>
<dbReference type="Proteomes" id="UP000704467">
    <property type="component" value="Unassembled WGS sequence"/>
</dbReference>
<keyword evidence="1" id="KW-0812">Transmembrane</keyword>
<evidence type="ECO:0000256" key="1">
    <source>
        <dbReference type="SAM" id="Phobius"/>
    </source>
</evidence>
<feature type="transmembrane region" description="Helical" evidence="1">
    <location>
        <begin position="6"/>
        <end position="27"/>
    </location>
</feature>
<comment type="caution">
    <text evidence="2">The sequence shown here is derived from an EMBL/GenBank/DDBJ whole genome shotgun (WGS) entry which is preliminary data.</text>
</comment>
<gene>
    <name evidence="2" type="ORF">HED55_15560</name>
</gene>
<reference evidence="2 3" key="1">
    <citation type="submission" date="2020-03" db="EMBL/GenBank/DDBJ databases">
        <title>Whole genome sequencing of clinical and environmental type strains of Ochrobactrum.</title>
        <authorList>
            <person name="Dharne M."/>
        </authorList>
    </citation>
    <scope>NUCLEOTIDE SEQUENCE [LARGE SCALE GENOMIC DNA]</scope>
    <source>
        <strain evidence="2 3">CIP 109452</strain>
    </source>
</reference>
<dbReference type="RefSeq" id="WP_162762630.1">
    <property type="nucleotide sequence ID" value="NZ_JBHEEQ010000008.1"/>
</dbReference>
<keyword evidence="1" id="KW-0472">Membrane</keyword>
<sequence length="50" mass="5433">MNSEKLVASIVVLGGVILLTALGIRLYDTYHGIDPTWGNTHIGVQPRLDD</sequence>
<accession>A0ABX1DRH2</accession>
<evidence type="ECO:0000313" key="2">
    <source>
        <dbReference type="EMBL" id="NKC04147.1"/>
    </source>
</evidence>
<evidence type="ECO:0000313" key="3">
    <source>
        <dbReference type="Proteomes" id="UP000704467"/>
    </source>
</evidence>
<proteinExistence type="predicted"/>
<dbReference type="EMBL" id="JAAVLN010000002">
    <property type="protein sequence ID" value="NKC04147.1"/>
    <property type="molecule type" value="Genomic_DNA"/>
</dbReference>
<protein>
    <submittedName>
        <fullName evidence="2">Uncharacterized protein</fullName>
    </submittedName>
</protein>